<feature type="chain" id="PRO_5002258657" description="Nudix hydrolase domain-containing protein" evidence="1">
    <location>
        <begin position="28"/>
        <end position="170"/>
    </location>
</feature>
<dbReference type="Gramene" id="Bo4g012530.1">
    <property type="protein sequence ID" value="Bo4g012530.1"/>
    <property type="gene ID" value="Bo4g012530"/>
</dbReference>
<evidence type="ECO:0000313" key="2">
    <source>
        <dbReference type="EnsemblPlants" id="Bo4g012530.1"/>
    </source>
</evidence>
<dbReference type="Gene3D" id="3.90.79.10">
    <property type="entry name" value="Nucleoside Triphosphate Pyrophosphohydrolase"/>
    <property type="match status" value="1"/>
</dbReference>
<reference evidence="2" key="2">
    <citation type="submission" date="2015-03" db="UniProtKB">
        <authorList>
            <consortium name="EnsemblPlants"/>
        </authorList>
    </citation>
    <scope>IDENTIFICATION</scope>
</reference>
<dbReference type="GO" id="GO:0003735">
    <property type="term" value="F:structural constituent of ribosome"/>
    <property type="evidence" value="ECO:0007669"/>
    <property type="project" value="InterPro"/>
</dbReference>
<dbReference type="AlphaFoldDB" id="A0A0D3BNW7"/>
<protein>
    <recommendedName>
        <fullName evidence="4">Nudix hydrolase domain-containing protein</fullName>
    </recommendedName>
</protein>
<organism evidence="2 3">
    <name type="scientific">Brassica oleracea var. oleracea</name>
    <dbReference type="NCBI Taxonomy" id="109376"/>
    <lineage>
        <taxon>Eukaryota</taxon>
        <taxon>Viridiplantae</taxon>
        <taxon>Streptophyta</taxon>
        <taxon>Embryophyta</taxon>
        <taxon>Tracheophyta</taxon>
        <taxon>Spermatophyta</taxon>
        <taxon>Magnoliopsida</taxon>
        <taxon>eudicotyledons</taxon>
        <taxon>Gunneridae</taxon>
        <taxon>Pentapetalae</taxon>
        <taxon>rosids</taxon>
        <taxon>malvids</taxon>
        <taxon>Brassicales</taxon>
        <taxon>Brassicaceae</taxon>
        <taxon>Brassiceae</taxon>
        <taxon>Brassica</taxon>
    </lineage>
</organism>
<keyword evidence="3" id="KW-1185">Reference proteome</keyword>
<feature type="signal peptide" evidence="1">
    <location>
        <begin position="1"/>
        <end position="27"/>
    </location>
</feature>
<evidence type="ECO:0000313" key="3">
    <source>
        <dbReference type="Proteomes" id="UP000032141"/>
    </source>
</evidence>
<sequence length="170" mass="19635">MTALPEKLQIALFSLLFLQLVYLPSNATPDLSLYRALDKKLYLLIFGKPFGATSDKTVWHFFEKNCVESALKFLGDLTHTYFVGNAPMAHMVIQATEEITSRTDTYHLSRLHLQETPDLPSYKRFFFRCTVVAASKYKISNCEDFMWVTKDELLAFFPEHAEFFNNTIIS</sequence>
<evidence type="ECO:0000256" key="1">
    <source>
        <dbReference type="SAM" id="SignalP"/>
    </source>
</evidence>
<reference evidence="2 3" key="1">
    <citation type="journal article" date="2014" name="Genome Biol.">
        <title>Transcriptome and methylome profiling reveals relics of genome dominance in the mesopolyploid Brassica oleracea.</title>
        <authorList>
            <person name="Parkin I.A."/>
            <person name="Koh C."/>
            <person name="Tang H."/>
            <person name="Robinson S.J."/>
            <person name="Kagale S."/>
            <person name="Clarke W.E."/>
            <person name="Town C.D."/>
            <person name="Nixon J."/>
            <person name="Krishnakumar V."/>
            <person name="Bidwell S.L."/>
            <person name="Denoeud F."/>
            <person name="Belcram H."/>
            <person name="Links M.G."/>
            <person name="Just J."/>
            <person name="Clarke C."/>
            <person name="Bender T."/>
            <person name="Huebert T."/>
            <person name="Mason A.S."/>
            <person name="Pires J.C."/>
            <person name="Barker G."/>
            <person name="Moore J."/>
            <person name="Walley P.G."/>
            <person name="Manoli S."/>
            <person name="Batley J."/>
            <person name="Edwards D."/>
            <person name="Nelson M.N."/>
            <person name="Wang X."/>
            <person name="Paterson A.H."/>
            <person name="King G."/>
            <person name="Bancroft I."/>
            <person name="Chalhoub B."/>
            <person name="Sharpe A.G."/>
        </authorList>
    </citation>
    <scope>NUCLEOTIDE SEQUENCE</scope>
    <source>
        <strain evidence="2 3">cv. TO1000</strain>
    </source>
</reference>
<dbReference type="PANTHER" id="PTHR13124">
    <property type="entry name" value="39S RIBOSOMAL PROTEIN L46, MITOCHONDRIAL PRECURSOR-RELATED"/>
    <property type="match status" value="1"/>
</dbReference>
<dbReference type="EnsemblPlants" id="Bo4g012530.1">
    <property type="protein sequence ID" value="Bo4g012530.1"/>
    <property type="gene ID" value="Bo4g012530"/>
</dbReference>
<evidence type="ECO:0008006" key="4">
    <source>
        <dbReference type="Google" id="ProtNLM"/>
    </source>
</evidence>
<dbReference type="Proteomes" id="UP000032141">
    <property type="component" value="Chromosome C4"/>
</dbReference>
<dbReference type="PANTHER" id="PTHR13124:SF13">
    <property type="entry name" value="(RAPE) HYPOTHETICAL PROTEIN"/>
    <property type="match status" value="1"/>
</dbReference>
<dbReference type="GO" id="GO:0005762">
    <property type="term" value="C:mitochondrial large ribosomal subunit"/>
    <property type="evidence" value="ECO:0007669"/>
    <property type="project" value="TreeGrafter"/>
</dbReference>
<name>A0A0D3BNW7_BRAOL</name>
<proteinExistence type="predicted"/>
<dbReference type="OMA" id="NCEDFMW"/>
<dbReference type="STRING" id="109376.A0A0D3BNW7"/>
<accession>A0A0D3BNW7</accession>
<dbReference type="HOGENOM" id="CLU_099204_0_0_1"/>
<dbReference type="InterPro" id="IPR040008">
    <property type="entry name" value="Ribosomal_mL46"/>
</dbReference>
<keyword evidence="1" id="KW-0732">Signal</keyword>
<dbReference type="eggNOG" id="KOG4548">
    <property type="taxonomic scope" value="Eukaryota"/>
</dbReference>